<dbReference type="WBParaSite" id="OFLC_0000881101-mRNA-1">
    <property type="protein sequence ID" value="OFLC_0000881101-mRNA-1"/>
    <property type="gene ID" value="OFLC_0000881101"/>
</dbReference>
<reference evidence="4" key="1">
    <citation type="submission" date="2016-06" db="UniProtKB">
        <authorList>
            <consortium name="WormBaseParasite"/>
        </authorList>
    </citation>
    <scope>IDENTIFICATION</scope>
</reference>
<dbReference type="AlphaFoldDB" id="A0A183HMV0"/>
<sequence>MPRHFTKEKIHRKTDEIGDSEDAKRTRKDRRGRAVEKEKIKTNDEKAAAINELNLDEPTVEVILDSAEDIRDSDDEAIRLHLLKAKERAEEKAKHERNSPNLIL</sequence>
<evidence type="ECO:0000256" key="1">
    <source>
        <dbReference type="SAM" id="MobiDB-lite"/>
    </source>
</evidence>
<proteinExistence type="predicted"/>
<feature type="region of interest" description="Disordered" evidence="1">
    <location>
        <begin position="1"/>
        <end position="39"/>
    </location>
</feature>
<organism evidence="4">
    <name type="scientific">Onchocerca flexuosa</name>
    <dbReference type="NCBI Taxonomy" id="387005"/>
    <lineage>
        <taxon>Eukaryota</taxon>
        <taxon>Metazoa</taxon>
        <taxon>Ecdysozoa</taxon>
        <taxon>Nematoda</taxon>
        <taxon>Chromadorea</taxon>
        <taxon>Rhabditida</taxon>
        <taxon>Spirurina</taxon>
        <taxon>Spiruromorpha</taxon>
        <taxon>Filarioidea</taxon>
        <taxon>Onchocercidae</taxon>
        <taxon>Onchocerca</taxon>
    </lineage>
</organism>
<reference evidence="2 3" key="2">
    <citation type="submission" date="2018-11" db="EMBL/GenBank/DDBJ databases">
        <authorList>
            <consortium name="Pathogen Informatics"/>
        </authorList>
    </citation>
    <scope>NUCLEOTIDE SEQUENCE [LARGE SCALE GENOMIC DNA]</scope>
</reference>
<dbReference type="STRING" id="387005.A0A183HMV0"/>
<evidence type="ECO:0000313" key="4">
    <source>
        <dbReference type="WBParaSite" id="OFLC_0000881101-mRNA-1"/>
    </source>
</evidence>
<feature type="compositionally biased region" description="Basic and acidic residues" evidence="1">
    <location>
        <begin position="1"/>
        <end position="24"/>
    </location>
</feature>
<name>A0A183HMV0_9BILA</name>
<accession>A0A183HMV0</accession>
<keyword evidence="3" id="KW-1185">Reference proteome</keyword>
<dbReference type="EMBL" id="UZAJ01010269">
    <property type="protein sequence ID" value="VDO57504.1"/>
    <property type="molecule type" value="Genomic_DNA"/>
</dbReference>
<protein>
    <submittedName>
        <fullName evidence="4">HYPK_UBA domain-containing protein</fullName>
    </submittedName>
</protein>
<evidence type="ECO:0000313" key="3">
    <source>
        <dbReference type="Proteomes" id="UP000267606"/>
    </source>
</evidence>
<dbReference type="Proteomes" id="UP000267606">
    <property type="component" value="Unassembled WGS sequence"/>
</dbReference>
<evidence type="ECO:0000313" key="2">
    <source>
        <dbReference type="EMBL" id="VDO57504.1"/>
    </source>
</evidence>
<gene>
    <name evidence="2" type="ORF">OFLC_LOCUS8810</name>
</gene>